<comment type="caution">
    <text evidence="9">The sequence shown here is derived from an EMBL/GenBank/DDBJ whole genome shotgun (WGS) entry which is preliminary data.</text>
</comment>
<dbReference type="PANTHER" id="PTHR34979:SF1">
    <property type="entry name" value="INNER MEMBRANE PROTEIN YGAZ"/>
    <property type="match status" value="1"/>
</dbReference>
<organism evidence="9 10">
    <name type="scientific">Deinococcus cavernae</name>
    <dbReference type="NCBI Taxonomy" id="2320857"/>
    <lineage>
        <taxon>Bacteria</taxon>
        <taxon>Thermotogati</taxon>
        <taxon>Deinococcota</taxon>
        <taxon>Deinococci</taxon>
        <taxon>Deinococcales</taxon>
        <taxon>Deinococcaceae</taxon>
        <taxon>Deinococcus</taxon>
    </lineage>
</organism>
<comment type="subcellular location">
    <subcellularLocation>
        <location evidence="1">Cell membrane</location>
        <topology evidence="1">Multi-pass membrane protein</topology>
    </subcellularLocation>
</comment>
<feature type="transmembrane region" description="Helical" evidence="8">
    <location>
        <begin position="12"/>
        <end position="32"/>
    </location>
</feature>
<dbReference type="GO" id="GO:1903785">
    <property type="term" value="P:L-valine transmembrane transport"/>
    <property type="evidence" value="ECO:0007669"/>
    <property type="project" value="TreeGrafter"/>
</dbReference>
<feature type="transmembrane region" description="Helical" evidence="8">
    <location>
        <begin position="204"/>
        <end position="226"/>
    </location>
</feature>
<dbReference type="Pfam" id="PF03591">
    <property type="entry name" value="AzlC"/>
    <property type="match status" value="1"/>
</dbReference>
<dbReference type="RefSeq" id="WP_119765924.1">
    <property type="nucleotide sequence ID" value="NZ_QYUJ01000014.1"/>
</dbReference>
<dbReference type="OrthoDB" id="3177005at2"/>
<evidence type="ECO:0000256" key="4">
    <source>
        <dbReference type="ARBA" id="ARBA00022475"/>
    </source>
</evidence>
<keyword evidence="6 8" id="KW-1133">Transmembrane helix</keyword>
<evidence type="ECO:0000256" key="2">
    <source>
        <dbReference type="ARBA" id="ARBA00010735"/>
    </source>
</evidence>
<feature type="transmembrane region" description="Helical" evidence="8">
    <location>
        <begin position="138"/>
        <end position="158"/>
    </location>
</feature>
<evidence type="ECO:0000256" key="8">
    <source>
        <dbReference type="SAM" id="Phobius"/>
    </source>
</evidence>
<keyword evidence="3" id="KW-0813">Transport</keyword>
<evidence type="ECO:0000256" key="3">
    <source>
        <dbReference type="ARBA" id="ARBA00022448"/>
    </source>
</evidence>
<evidence type="ECO:0000256" key="6">
    <source>
        <dbReference type="ARBA" id="ARBA00022989"/>
    </source>
</evidence>
<evidence type="ECO:0000256" key="1">
    <source>
        <dbReference type="ARBA" id="ARBA00004651"/>
    </source>
</evidence>
<dbReference type="AlphaFoldDB" id="A0A418VAS7"/>
<proteinExistence type="inferred from homology"/>
<name>A0A418VAS7_9DEIO</name>
<protein>
    <submittedName>
        <fullName evidence="9">Branched-chain amino acid ABC transporter permease</fullName>
    </submittedName>
</protein>
<evidence type="ECO:0000313" key="9">
    <source>
        <dbReference type="EMBL" id="RJF73190.1"/>
    </source>
</evidence>
<gene>
    <name evidence="9" type="ORF">D3875_18180</name>
</gene>
<feature type="transmembrane region" description="Helical" evidence="8">
    <location>
        <begin position="52"/>
        <end position="80"/>
    </location>
</feature>
<dbReference type="GO" id="GO:0005886">
    <property type="term" value="C:plasma membrane"/>
    <property type="evidence" value="ECO:0007669"/>
    <property type="project" value="UniProtKB-SubCell"/>
</dbReference>
<evidence type="ECO:0000313" key="10">
    <source>
        <dbReference type="Proteomes" id="UP000286287"/>
    </source>
</evidence>
<evidence type="ECO:0000256" key="7">
    <source>
        <dbReference type="ARBA" id="ARBA00023136"/>
    </source>
</evidence>
<reference evidence="9 10" key="1">
    <citation type="submission" date="2018-09" db="EMBL/GenBank/DDBJ databases">
        <authorList>
            <person name="Zhu H."/>
        </authorList>
    </citation>
    <scope>NUCLEOTIDE SEQUENCE [LARGE SCALE GENOMIC DNA]</scope>
    <source>
        <strain evidence="9 10">K2S05-167</strain>
    </source>
</reference>
<dbReference type="Proteomes" id="UP000286287">
    <property type="component" value="Unassembled WGS sequence"/>
</dbReference>
<keyword evidence="10" id="KW-1185">Reference proteome</keyword>
<dbReference type="EMBL" id="QYUJ01000014">
    <property type="protein sequence ID" value="RJF73190.1"/>
    <property type="molecule type" value="Genomic_DNA"/>
</dbReference>
<evidence type="ECO:0000256" key="5">
    <source>
        <dbReference type="ARBA" id="ARBA00022692"/>
    </source>
</evidence>
<keyword evidence="5 8" id="KW-0812">Transmembrane</keyword>
<dbReference type="PANTHER" id="PTHR34979">
    <property type="entry name" value="INNER MEMBRANE PROTEIN YGAZ"/>
    <property type="match status" value="1"/>
</dbReference>
<comment type="similarity">
    <text evidence="2">Belongs to the AzlC family.</text>
</comment>
<feature type="transmembrane region" description="Helical" evidence="8">
    <location>
        <begin position="164"/>
        <end position="183"/>
    </location>
</feature>
<sequence length="245" mass="25783">MTSAFFPPFWRGYRLMFPLWLGMVPFAVAYALTARSAGLSLWETQFMSLTTFAGASQFAAAGMLGAGASALGIVFTTFLLNARHLLYGLSLARQLPLTRRQRPVAAQFLTDEAYGMVIVNGPKDPAGLSFPFLLGAELSLYSIWNAATLLGSVAGAALPNPQALGVGVIFPLTFLGLLVPLLVDRLSLLVALVSGLGAWGLSRVLPGGLVILLAGVGGALLGAAFLTRSQQEDAPSEGRPMEEMP</sequence>
<keyword evidence="4" id="KW-1003">Cell membrane</keyword>
<dbReference type="InterPro" id="IPR011606">
    <property type="entry name" value="Brnchd-chn_aa_trnsp_permease"/>
</dbReference>
<keyword evidence="7 8" id="KW-0472">Membrane</keyword>
<accession>A0A418VAS7</accession>